<protein>
    <submittedName>
        <fullName evidence="1">NAD-dependent epimerase</fullName>
    </submittedName>
</protein>
<sequence length="339" mass="35886">MKLLIIGGTSFVGRAVATEAVRRGHEVATFNRGRTGPDVPGVTAIRGDRSTDEGVRPLAGRSFDAALDPGGLVPAHVRRTAQALTGTVPYYAYVSTTAVYRDWTNLPWDEDSPLHDGAPDDDGDPADLRLLAPRKAGCERAVREAYGTDASLILRPGLIVGPYDNVGMLPWWLTRIQRGGRVLAPGDPGRPLQVTDARDIAVFLLDQIETGRAGVFNTVPDEPDTTIGGCLAACAAATSSGAELVWTPDEFLMEQGAQPWTEVPFWLPSAANPAAGWPASGAAASAAGLKCRPIGDTVEATWAWLRDGGVVRRMAGMPVPGIDGGKEARILDAWTEASR</sequence>
<dbReference type="Gene3D" id="3.40.50.720">
    <property type="entry name" value="NAD(P)-binding Rossmann-like Domain"/>
    <property type="match status" value="1"/>
</dbReference>
<name>A0ABR7M114_9ACTN</name>
<dbReference type="EMBL" id="JABVEC010000044">
    <property type="protein sequence ID" value="MBC6470583.1"/>
    <property type="molecule type" value="Genomic_DNA"/>
</dbReference>
<gene>
    <name evidence="1" type="ORF">HKK74_34595</name>
</gene>
<evidence type="ECO:0000313" key="1">
    <source>
        <dbReference type="EMBL" id="MBC6470583.1"/>
    </source>
</evidence>
<reference evidence="1 2" key="1">
    <citation type="submission" date="2020-06" db="EMBL/GenBank/DDBJ databases">
        <title>Actinomadura xiongansis sp. nov., isolated from soil of Baiyangdian.</title>
        <authorList>
            <person name="Zhang X."/>
        </authorList>
    </citation>
    <scope>NUCLEOTIDE SEQUENCE [LARGE SCALE GENOMIC DNA]</scope>
    <source>
        <strain evidence="1 2">HBUM206468</strain>
    </source>
</reference>
<dbReference type="SUPFAM" id="SSF51735">
    <property type="entry name" value="NAD(P)-binding Rossmann-fold domains"/>
    <property type="match status" value="1"/>
</dbReference>
<proteinExistence type="predicted"/>
<keyword evidence="2" id="KW-1185">Reference proteome</keyword>
<dbReference type="InterPro" id="IPR036291">
    <property type="entry name" value="NAD(P)-bd_dom_sf"/>
</dbReference>
<dbReference type="Proteomes" id="UP000805614">
    <property type="component" value="Unassembled WGS sequence"/>
</dbReference>
<evidence type="ECO:0000313" key="2">
    <source>
        <dbReference type="Proteomes" id="UP000805614"/>
    </source>
</evidence>
<comment type="caution">
    <text evidence="1">The sequence shown here is derived from an EMBL/GenBank/DDBJ whole genome shotgun (WGS) entry which is preliminary data.</text>
</comment>
<accession>A0ABR7M114</accession>
<dbReference type="RefSeq" id="WP_187247627.1">
    <property type="nucleotide sequence ID" value="NZ_BAAAOK010000005.1"/>
</dbReference>
<organism evidence="1 2">
    <name type="scientific">Actinomadura alba</name>
    <dbReference type="NCBI Taxonomy" id="406431"/>
    <lineage>
        <taxon>Bacteria</taxon>
        <taxon>Bacillati</taxon>
        <taxon>Actinomycetota</taxon>
        <taxon>Actinomycetes</taxon>
        <taxon>Streptosporangiales</taxon>
        <taxon>Thermomonosporaceae</taxon>
        <taxon>Actinomadura</taxon>
    </lineage>
</organism>